<sequence length="677" mass="73649">MAVSTSITLQDRMTNILQRQVGAINQMINRLERVDRLTEQLDPASAFNNGARAADNMSNRLNNIGRQQEYVERGADRIKSSWGGINNIIGKVLAALAAKKTFDFTVGAALDLDKLEREFQARLGSVDIGTAMYQKLQDQAKGSAFTFDELAKNTLSFMSVTTKPQNLDRLNKLAERLAVFDKTGQGLEGAGFSLKEALSGDIVSLAERFNMSKAQIRAFGIDELGKKGDIEGFITQFEKLLDAQNMGEEAYQKMLQAPKTQMEMFLSNLKMGFAQASTEAANALMPLITRLNEWFASDSAEQFFASFASGLSTAVDFAMQLFDGVSDIANFISTNWPMIEPIVWGLATAIGGVVLALGIYKTVAAAVAVVHGIMSAAQMLATGETIAHTAAQWGLNSALLACPITWIVLAIIALIAVIVGLIIWIKNLWEKNDQFAAGLLRAWNSILNFFDQVPIFFTKVGIGVVNAFFSMKTKALEIVDALVNGVIEGINWMIGVLNKIPGVSISAIETVDFASKAKLQEEAVRQAGEKVIAEMEANAAAKAAAREAKVQEMLRERAEKRAADAAEQEAKKAANSAGKDYEQKLASFQGKDTNIDEIGKVGEVGKINDEVDISEEDIKLLRDIAEVRAVQNFVTLTPQVTLTDIKISEKVDLDEVAAAIERKLEDEFITAAEGVYS</sequence>
<dbReference type="KEGG" id="ccl:Clocl_0689"/>
<feature type="compositionally biased region" description="Basic and acidic residues" evidence="1">
    <location>
        <begin position="559"/>
        <end position="572"/>
    </location>
</feature>
<dbReference type="HOGENOM" id="CLU_014820_1_0_9"/>
<keyword evidence="2" id="KW-1133">Transmembrane helix</keyword>
<dbReference type="Proteomes" id="UP000005435">
    <property type="component" value="Chromosome"/>
</dbReference>
<feature type="region of interest" description="Disordered" evidence="1">
    <location>
        <begin position="559"/>
        <end position="578"/>
    </location>
</feature>
<keyword evidence="2" id="KW-0812">Transmembrane</keyword>
<keyword evidence="4" id="KW-1185">Reference proteome</keyword>
<proteinExistence type="predicted"/>
<dbReference type="AlphaFoldDB" id="G8LUQ4"/>
<dbReference type="EMBL" id="CP003065">
    <property type="protein sequence ID" value="AEV67394.1"/>
    <property type="molecule type" value="Genomic_DNA"/>
</dbReference>
<protein>
    <recommendedName>
        <fullName evidence="5">Tape measure domain-containing protein</fullName>
    </recommendedName>
</protein>
<dbReference type="eggNOG" id="COG5281">
    <property type="taxonomic scope" value="Bacteria"/>
</dbReference>
<name>G8LUQ4_ACECE</name>
<accession>G8LUQ4</accession>
<feature type="transmembrane region" description="Helical" evidence="2">
    <location>
        <begin position="367"/>
        <end position="386"/>
    </location>
</feature>
<reference evidence="4" key="1">
    <citation type="submission" date="2011-12" db="EMBL/GenBank/DDBJ databases">
        <title>Complete sequence of Clostridium clariflavum DSM 19732.</title>
        <authorList>
            <consortium name="US DOE Joint Genome Institute"/>
            <person name="Lucas S."/>
            <person name="Han J."/>
            <person name="Lapidus A."/>
            <person name="Cheng J.-F."/>
            <person name="Goodwin L."/>
            <person name="Pitluck S."/>
            <person name="Peters L."/>
            <person name="Teshima H."/>
            <person name="Detter J.C."/>
            <person name="Han C."/>
            <person name="Tapia R."/>
            <person name="Land M."/>
            <person name="Hauser L."/>
            <person name="Kyrpides N."/>
            <person name="Ivanova N."/>
            <person name="Pagani I."/>
            <person name="Kitzmiller T."/>
            <person name="Lynd L."/>
            <person name="Izquierdo J."/>
            <person name="Woyke T."/>
        </authorList>
    </citation>
    <scope>NUCLEOTIDE SEQUENCE [LARGE SCALE GENOMIC DNA]</scope>
    <source>
        <strain evidence="4">DSM 19732 / NBRC 101661 / EBR45</strain>
    </source>
</reference>
<evidence type="ECO:0000256" key="2">
    <source>
        <dbReference type="SAM" id="Phobius"/>
    </source>
</evidence>
<evidence type="ECO:0008006" key="5">
    <source>
        <dbReference type="Google" id="ProtNLM"/>
    </source>
</evidence>
<evidence type="ECO:0000313" key="3">
    <source>
        <dbReference type="EMBL" id="AEV67394.1"/>
    </source>
</evidence>
<keyword evidence="2" id="KW-0472">Membrane</keyword>
<reference evidence="3 4" key="2">
    <citation type="journal article" date="2012" name="Stand. Genomic Sci.">
        <title>Complete Genome Sequence of Clostridium clariflavum DSM 19732.</title>
        <authorList>
            <person name="Izquierdo J.A."/>
            <person name="Goodwin L."/>
            <person name="Davenport K.W."/>
            <person name="Teshima H."/>
            <person name="Bruce D."/>
            <person name="Detter C."/>
            <person name="Tapia R."/>
            <person name="Han S."/>
            <person name="Land M."/>
            <person name="Hauser L."/>
            <person name="Jeffries C.D."/>
            <person name="Han J."/>
            <person name="Pitluck S."/>
            <person name="Nolan M."/>
            <person name="Chen A."/>
            <person name="Huntemann M."/>
            <person name="Mavromatis K."/>
            <person name="Mikhailova N."/>
            <person name="Liolios K."/>
            <person name="Woyke T."/>
            <person name="Lynd L.R."/>
        </authorList>
    </citation>
    <scope>NUCLEOTIDE SEQUENCE [LARGE SCALE GENOMIC DNA]</scope>
    <source>
        <strain evidence="4">DSM 19732 / NBRC 101661 / EBR45</strain>
    </source>
</reference>
<dbReference type="RefSeq" id="WP_014254025.1">
    <property type="nucleotide sequence ID" value="NC_016627.1"/>
</dbReference>
<feature type="transmembrane region" description="Helical" evidence="2">
    <location>
        <begin position="398"/>
        <end position="425"/>
    </location>
</feature>
<feature type="transmembrane region" description="Helical" evidence="2">
    <location>
        <begin position="342"/>
        <end position="360"/>
    </location>
</feature>
<dbReference type="STRING" id="720554.Clocl_0689"/>
<evidence type="ECO:0000256" key="1">
    <source>
        <dbReference type="SAM" id="MobiDB-lite"/>
    </source>
</evidence>
<gene>
    <name evidence="3" type="ordered locus">Clocl_0689</name>
</gene>
<evidence type="ECO:0000313" key="4">
    <source>
        <dbReference type="Proteomes" id="UP000005435"/>
    </source>
</evidence>
<organism evidence="3 4">
    <name type="scientific">Acetivibrio clariflavus (strain DSM 19732 / NBRC 101661 / EBR45)</name>
    <name type="common">Clostridium clariflavum</name>
    <dbReference type="NCBI Taxonomy" id="720554"/>
    <lineage>
        <taxon>Bacteria</taxon>
        <taxon>Bacillati</taxon>
        <taxon>Bacillota</taxon>
        <taxon>Clostridia</taxon>
        <taxon>Eubacteriales</taxon>
        <taxon>Oscillospiraceae</taxon>
        <taxon>Acetivibrio</taxon>
    </lineage>
</organism>